<name>A0A4V0YZP0_KTERU</name>
<evidence type="ECO:0000256" key="4">
    <source>
        <dbReference type="ARBA" id="ARBA00022827"/>
    </source>
</evidence>
<dbReference type="Pfam" id="PF05199">
    <property type="entry name" value="GMC_oxred_C"/>
    <property type="match status" value="1"/>
</dbReference>
<gene>
    <name evidence="8" type="ORF">EPA93_32235</name>
</gene>
<evidence type="ECO:0000259" key="7">
    <source>
        <dbReference type="PROSITE" id="PS00623"/>
    </source>
</evidence>
<dbReference type="SUPFAM" id="SSF54373">
    <property type="entry name" value="FAD-linked reductases, C-terminal domain"/>
    <property type="match status" value="1"/>
</dbReference>
<dbReference type="RefSeq" id="WP_129891455.1">
    <property type="nucleotide sequence ID" value="NZ_CP035758.1"/>
</dbReference>
<dbReference type="SUPFAM" id="SSF51905">
    <property type="entry name" value="FAD/NAD(P)-binding domain"/>
    <property type="match status" value="1"/>
</dbReference>
<proteinExistence type="inferred from homology"/>
<organism evidence="8 9">
    <name type="scientific">Ktedonosporobacter rubrisoli</name>
    <dbReference type="NCBI Taxonomy" id="2509675"/>
    <lineage>
        <taxon>Bacteria</taxon>
        <taxon>Bacillati</taxon>
        <taxon>Chloroflexota</taxon>
        <taxon>Ktedonobacteria</taxon>
        <taxon>Ktedonobacterales</taxon>
        <taxon>Ktedonosporobacteraceae</taxon>
        <taxon>Ktedonosporobacter</taxon>
    </lineage>
</organism>
<dbReference type="InterPro" id="IPR036188">
    <property type="entry name" value="FAD/NAD-bd_sf"/>
</dbReference>
<dbReference type="AlphaFoldDB" id="A0A4V0YZP0"/>
<evidence type="ECO:0000256" key="1">
    <source>
        <dbReference type="ARBA" id="ARBA00001974"/>
    </source>
</evidence>
<dbReference type="GO" id="GO:0019285">
    <property type="term" value="P:glycine betaine biosynthetic process from choline"/>
    <property type="evidence" value="ECO:0007669"/>
    <property type="project" value="TreeGrafter"/>
</dbReference>
<dbReference type="KEGG" id="kbs:EPA93_32235"/>
<dbReference type="GO" id="GO:0016020">
    <property type="term" value="C:membrane"/>
    <property type="evidence" value="ECO:0007669"/>
    <property type="project" value="TreeGrafter"/>
</dbReference>
<keyword evidence="3 6" id="KW-0285">Flavoprotein</keyword>
<feature type="domain" description="Glucose-methanol-choline oxidoreductase N-terminal" evidence="7">
    <location>
        <begin position="78"/>
        <end position="101"/>
    </location>
</feature>
<feature type="binding site" evidence="5">
    <location>
        <position position="215"/>
    </location>
    <ligand>
        <name>FAD</name>
        <dbReference type="ChEBI" id="CHEBI:57692"/>
    </ligand>
</feature>
<dbReference type="Proteomes" id="UP000290365">
    <property type="component" value="Chromosome"/>
</dbReference>
<dbReference type="InterPro" id="IPR007867">
    <property type="entry name" value="GMC_OxRtase_C"/>
</dbReference>
<comment type="similarity">
    <text evidence="2 6">Belongs to the GMC oxidoreductase family.</text>
</comment>
<accession>A0A4V0YZP0</accession>
<evidence type="ECO:0000256" key="2">
    <source>
        <dbReference type="ARBA" id="ARBA00010790"/>
    </source>
</evidence>
<dbReference type="PIRSF" id="PIRSF000137">
    <property type="entry name" value="Alcohol_oxidase"/>
    <property type="match status" value="1"/>
</dbReference>
<comment type="cofactor">
    <cofactor evidence="1 5">
        <name>FAD</name>
        <dbReference type="ChEBI" id="CHEBI:57692"/>
    </cofactor>
</comment>
<dbReference type="GO" id="GO:0050660">
    <property type="term" value="F:flavin adenine dinucleotide binding"/>
    <property type="evidence" value="ECO:0007669"/>
    <property type="project" value="InterPro"/>
</dbReference>
<dbReference type="Gene3D" id="3.30.560.10">
    <property type="entry name" value="Glucose Oxidase, domain 3"/>
    <property type="match status" value="1"/>
</dbReference>
<sequence>MYDYIIVGAGSAGCVLANRLTEDPKTSVLVLEAGSNDDIPAIHNPSAAFSLLGTAVDWAYETEEEPSLNNRKLSWPRGKVLGGSSSINLMLYVRGNPSDYDRWQELGNAGWSYIDVLPYFKKAEHWDKGSSAYRGKGGPLTVTDVPSVNPLTEAFLAAGEELGWARIDDYNGASQEGFSTLQFTIRQGKRESTATSYLYPAQSRPNLTVWTNILVTRILFEGTRTIGLAYLKDGVEQQVRVNKEIILCGGAINSPQTLLLSGVGPATQLEHMGIPVMADLAGVGNNLQDHLCLTMYFTTKPSFTEPGYGPEGVAFIKSRPELSEADIMLCICPLIMGPIPVQEKYGYTIVLGMLQSESRGHLKLRSTNPREHPAIFANYFEDPADLERLVKGVKIVQRINQAKALGSFYGAPIEAALQGQSDAEIVEYIRNNAQTLYHPVGTCKMGHDEMAVVDEQLRVHGVEGLRVVDASIMPTLIHGNTNAPTIMIAEKTADLLRKNQCK</sequence>
<reference evidence="8 9" key="1">
    <citation type="submission" date="2019-01" db="EMBL/GenBank/DDBJ databases">
        <title>Ktedonosporobacter rubrisoli SCAWS-G2.</title>
        <authorList>
            <person name="Huang Y."/>
            <person name="Yan B."/>
        </authorList>
    </citation>
    <scope>NUCLEOTIDE SEQUENCE [LARGE SCALE GENOMIC DNA]</scope>
    <source>
        <strain evidence="8 9">SCAWS-G2</strain>
    </source>
</reference>
<dbReference type="Pfam" id="PF00732">
    <property type="entry name" value="GMC_oxred_N"/>
    <property type="match status" value="1"/>
</dbReference>
<evidence type="ECO:0000256" key="5">
    <source>
        <dbReference type="PIRSR" id="PIRSR000137-2"/>
    </source>
</evidence>
<dbReference type="EMBL" id="CP035758">
    <property type="protein sequence ID" value="QBD80391.1"/>
    <property type="molecule type" value="Genomic_DNA"/>
</dbReference>
<dbReference type="InterPro" id="IPR000172">
    <property type="entry name" value="GMC_OxRdtase_N"/>
</dbReference>
<dbReference type="PANTHER" id="PTHR11552">
    <property type="entry name" value="GLUCOSE-METHANOL-CHOLINE GMC OXIDOREDUCTASE"/>
    <property type="match status" value="1"/>
</dbReference>
<dbReference type="PROSITE" id="PS00623">
    <property type="entry name" value="GMC_OXRED_1"/>
    <property type="match status" value="1"/>
</dbReference>
<evidence type="ECO:0000313" key="8">
    <source>
        <dbReference type="EMBL" id="QBD80391.1"/>
    </source>
</evidence>
<dbReference type="InterPro" id="IPR012132">
    <property type="entry name" value="GMC_OxRdtase"/>
</dbReference>
<evidence type="ECO:0000256" key="6">
    <source>
        <dbReference type="RuleBase" id="RU003968"/>
    </source>
</evidence>
<protein>
    <submittedName>
        <fullName evidence="8">Choline dehydrogenase</fullName>
    </submittedName>
</protein>
<dbReference type="OrthoDB" id="9785276at2"/>
<dbReference type="GO" id="GO:0008812">
    <property type="term" value="F:choline dehydrogenase activity"/>
    <property type="evidence" value="ECO:0007669"/>
    <property type="project" value="TreeGrafter"/>
</dbReference>
<keyword evidence="9" id="KW-1185">Reference proteome</keyword>
<evidence type="ECO:0000313" key="9">
    <source>
        <dbReference type="Proteomes" id="UP000290365"/>
    </source>
</evidence>
<evidence type="ECO:0000256" key="3">
    <source>
        <dbReference type="ARBA" id="ARBA00022630"/>
    </source>
</evidence>
<dbReference type="Gene3D" id="3.50.50.60">
    <property type="entry name" value="FAD/NAD(P)-binding domain"/>
    <property type="match status" value="1"/>
</dbReference>
<keyword evidence="4 5" id="KW-0274">FAD</keyword>
<dbReference type="PANTHER" id="PTHR11552:SF147">
    <property type="entry name" value="CHOLINE DEHYDROGENASE, MITOCHONDRIAL"/>
    <property type="match status" value="1"/>
</dbReference>
<feature type="binding site" evidence="5">
    <location>
        <position position="80"/>
    </location>
    <ligand>
        <name>FAD</name>
        <dbReference type="ChEBI" id="CHEBI:57692"/>
    </ligand>
</feature>